<organism evidence="1 2">
    <name type="scientific">Sphingobacterium paludis</name>
    <dbReference type="NCBI Taxonomy" id="1476465"/>
    <lineage>
        <taxon>Bacteria</taxon>
        <taxon>Pseudomonadati</taxon>
        <taxon>Bacteroidota</taxon>
        <taxon>Sphingobacteriia</taxon>
        <taxon>Sphingobacteriales</taxon>
        <taxon>Sphingobacteriaceae</taxon>
        <taxon>Sphingobacterium</taxon>
    </lineage>
</organism>
<dbReference type="Proteomes" id="UP000294752">
    <property type="component" value="Unassembled WGS sequence"/>
</dbReference>
<dbReference type="EMBL" id="SNZV01000003">
    <property type="protein sequence ID" value="TDS14724.1"/>
    <property type="molecule type" value="Genomic_DNA"/>
</dbReference>
<proteinExistence type="predicted"/>
<name>A0A4R7D4X9_9SPHI</name>
<protein>
    <submittedName>
        <fullName evidence="1">Uncharacterized protein</fullName>
    </submittedName>
</protein>
<comment type="caution">
    <text evidence="1">The sequence shown here is derived from an EMBL/GenBank/DDBJ whole genome shotgun (WGS) entry which is preliminary data.</text>
</comment>
<dbReference type="OrthoDB" id="800041at2"/>
<evidence type="ECO:0000313" key="2">
    <source>
        <dbReference type="Proteomes" id="UP000294752"/>
    </source>
</evidence>
<dbReference type="RefSeq" id="WP_133639769.1">
    <property type="nucleotide sequence ID" value="NZ_SNZV01000003.1"/>
</dbReference>
<evidence type="ECO:0000313" key="1">
    <source>
        <dbReference type="EMBL" id="TDS14724.1"/>
    </source>
</evidence>
<gene>
    <name evidence="1" type="ORF">B0I21_103223</name>
</gene>
<reference evidence="1 2" key="1">
    <citation type="submission" date="2019-03" db="EMBL/GenBank/DDBJ databases">
        <title>Genomic Encyclopedia of Type Strains, Phase III (KMG-III): the genomes of soil and plant-associated and newly described type strains.</title>
        <authorList>
            <person name="Whitman W."/>
        </authorList>
    </citation>
    <scope>NUCLEOTIDE SEQUENCE [LARGE SCALE GENOMIC DNA]</scope>
    <source>
        <strain evidence="1 2">CGMCC 1.12801</strain>
    </source>
</reference>
<keyword evidence="2" id="KW-1185">Reference proteome</keyword>
<sequence>MIRKRIHTLHASILESIPPYEDGNGNMIFPESNTRDITASCRAESGTKDGQRLVKGGVALEYSYLVFTEKSIDALPLNTLVKITVNDTNEVFGEGEVVYFERGQRVTRIWLS</sequence>
<dbReference type="AlphaFoldDB" id="A0A4R7D4X9"/>
<accession>A0A4R7D4X9</accession>